<name>A0AC34R6P8_9BILA</name>
<reference evidence="2" key="1">
    <citation type="submission" date="2022-11" db="UniProtKB">
        <authorList>
            <consortium name="WormBaseParasite"/>
        </authorList>
    </citation>
    <scope>IDENTIFICATION</scope>
</reference>
<evidence type="ECO:0000313" key="1">
    <source>
        <dbReference type="Proteomes" id="UP000887576"/>
    </source>
</evidence>
<accession>A0AC34R6P8</accession>
<dbReference type="WBParaSite" id="JU765_v2.g3916.t1">
    <property type="protein sequence ID" value="JU765_v2.g3916.t1"/>
    <property type="gene ID" value="JU765_v2.g3916"/>
</dbReference>
<sequence length="143" mass="16803">MLYAATEVFLFFNFKFYGPKDGINQFVIDKWPSKGRELLEMSRKSYEMYLTYLIAKILYSTAMTLIIGQEITRFRVMREAFLENPHRELYQFDHGLPPPPHYDVLNTARIIHRNTNTPPPSYSMIERIGMENNESNSPKDTAD</sequence>
<evidence type="ECO:0000313" key="2">
    <source>
        <dbReference type="WBParaSite" id="JU765_v2.g3916.t1"/>
    </source>
</evidence>
<protein>
    <submittedName>
        <fullName evidence="2">Uncharacterized protein</fullName>
    </submittedName>
</protein>
<dbReference type="Proteomes" id="UP000887576">
    <property type="component" value="Unplaced"/>
</dbReference>
<organism evidence="1 2">
    <name type="scientific">Panagrolaimus sp. JU765</name>
    <dbReference type="NCBI Taxonomy" id="591449"/>
    <lineage>
        <taxon>Eukaryota</taxon>
        <taxon>Metazoa</taxon>
        <taxon>Ecdysozoa</taxon>
        <taxon>Nematoda</taxon>
        <taxon>Chromadorea</taxon>
        <taxon>Rhabditida</taxon>
        <taxon>Tylenchina</taxon>
        <taxon>Panagrolaimomorpha</taxon>
        <taxon>Panagrolaimoidea</taxon>
        <taxon>Panagrolaimidae</taxon>
        <taxon>Panagrolaimus</taxon>
    </lineage>
</organism>
<proteinExistence type="predicted"/>